<proteinExistence type="predicted"/>
<dbReference type="SMART" id="SM00293">
    <property type="entry name" value="PWWP"/>
    <property type="match status" value="1"/>
</dbReference>
<dbReference type="EMBL" id="JAUZQC010000015">
    <property type="protein sequence ID" value="KAK5858074.1"/>
    <property type="molecule type" value="Genomic_DNA"/>
</dbReference>
<reference evidence="5 6" key="1">
    <citation type="journal article" date="2023" name="Genes (Basel)">
        <title>Chromosome-Level Genome Assembly and Circadian Gene Repertoire of the Patagonia Blennie Eleginops maclovinus-The Closest Ancestral Proxy of Antarctic Cryonotothenioids.</title>
        <authorList>
            <person name="Cheng C.C."/>
            <person name="Rivera-Colon A.G."/>
            <person name="Minhas B.F."/>
            <person name="Wilson L."/>
            <person name="Rayamajhi N."/>
            <person name="Vargas-Chacoff L."/>
            <person name="Catchen J.M."/>
        </authorList>
    </citation>
    <scope>NUCLEOTIDE SEQUENCE [LARGE SCALE GENOMIC DNA]</scope>
    <source>
        <strain evidence="5">JMC-PN-2008</strain>
    </source>
</reference>
<keyword evidence="6" id="KW-1185">Reference proteome</keyword>
<feature type="compositionally biased region" description="Basic and acidic residues" evidence="3">
    <location>
        <begin position="471"/>
        <end position="483"/>
    </location>
</feature>
<feature type="domain" description="PWWP" evidence="4">
    <location>
        <begin position="800"/>
        <end position="861"/>
    </location>
</feature>
<evidence type="ECO:0000256" key="2">
    <source>
        <dbReference type="ARBA" id="ARBA00023163"/>
    </source>
</evidence>
<protein>
    <recommendedName>
        <fullName evidence="4">PWWP domain-containing protein</fullName>
    </recommendedName>
</protein>
<feature type="compositionally biased region" description="Low complexity" evidence="3">
    <location>
        <begin position="408"/>
        <end position="429"/>
    </location>
</feature>
<dbReference type="FunFam" id="2.30.30.140:FF:000036">
    <property type="entry name" value="PWWP domain-containing protein 2A"/>
    <property type="match status" value="1"/>
</dbReference>
<dbReference type="Proteomes" id="UP001346869">
    <property type="component" value="Unassembled WGS sequence"/>
</dbReference>
<dbReference type="InterPro" id="IPR000313">
    <property type="entry name" value="PWWP_dom"/>
</dbReference>
<evidence type="ECO:0000259" key="4">
    <source>
        <dbReference type="PROSITE" id="PS50812"/>
    </source>
</evidence>
<feature type="compositionally biased region" description="Basic and acidic residues" evidence="3">
    <location>
        <begin position="360"/>
        <end position="372"/>
    </location>
</feature>
<dbReference type="SUPFAM" id="SSF63748">
    <property type="entry name" value="Tudor/PWWP/MBT"/>
    <property type="match status" value="1"/>
</dbReference>
<feature type="compositionally biased region" description="Basic and acidic residues" evidence="3">
    <location>
        <begin position="168"/>
        <end position="177"/>
    </location>
</feature>
<evidence type="ECO:0000313" key="5">
    <source>
        <dbReference type="EMBL" id="KAK5858074.1"/>
    </source>
</evidence>
<reference evidence="5 6" key="2">
    <citation type="journal article" date="2023" name="Mol. Biol. Evol.">
        <title>Genomics of Secondarily Temperate Adaptation in the Only Non-Antarctic Icefish.</title>
        <authorList>
            <person name="Rivera-Colon A.G."/>
            <person name="Rayamajhi N."/>
            <person name="Minhas B.F."/>
            <person name="Madrigal G."/>
            <person name="Bilyk K.T."/>
            <person name="Yoon V."/>
            <person name="Hune M."/>
            <person name="Gregory S."/>
            <person name="Cheng C.H.C."/>
            <person name="Catchen J.M."/>
        </authorList>
    </citation>
    <scope>NUCLEOTIDE SEQUENCE [LARGE SCALE GENOMIC DNA]</scope>
    <source>
        <strain evidence="5">JMC-PN-2008</strain>
    </source>
</reference>
<dbReference type="GO" id="GO:0010369">
    <property type="term" value="C:chromocenter"/>
    <property type="evidence" value="ECO:0007669"/>
    <property type="project" value="TreeGrafter"/>
</dbReference>
<feature type="region of interest" description="Disordered" evidence="3">
    <location>
        <begin position="354"/>
        <end position="787"/>
    </location>
</feature>
<dbReference type="PROSITE" id="PS50812">
    <property type="entry name" value="PWWP"/>
    <property type="match status" value="1"/>
</dbReference>
<dbReference type="Gene3D" id="2.30.30.140">
    <property type="match status" value="1"/>
</dbReference>
<accession>A0AAN8AJ62</accession>
<keyword evidence="2" id="KW-0804">Transcription</keyword>
<evidence type="ECO:0000256" key="1">
    <source>
        <dbReference type="ARBA" id="ARBA00023015"/>
    </source>
</evidence>
<feature type="compositionally biased region" description="Basic and acidic residues" evidence="3">
    <location>
        <begin position="143"/>
        <end position="160"/>
    </location>
</feature>
<feature type="compositionally biased region" description="Low complexity" evidence="3">
    <location>
        <begin position="133"/>
        <end position="142"/>
    </location>
</feature>
<dbReference type="AlphaFoldDB" id="A0AAN8AJ62"/>
<sequence>MAAVAAEPGAARREEEEEPGTELPREPGPELTGLTGEPGLTPLQSARPRPELWMEDGGGQRVGPELQAGSVDEPGERTCSDRTGGGRFSPLVPGDPEGGRDVSAVSRSTEPRAVFLLSFPAPPPVTEAGLSLTEPAEPTTNETTDRAEPAGWDRDHERDYTLTPAEVRLSDPEERDSPPTGRMSLDSVKQEPPSVDLSPDDLSPGSEVRVSLDHVINDALVVSFQRGQQLFSGVLMDVSRRFGPYGIPITVLPRRDDRSGPLMMSLPDVEVSTKQEEISPPAPPSSKLPPLFQEGAPYPPPLFLRDTYNQALPQPLPRKIRRPKRRYRCEEPTSIMNAIKLRPRQVLCDKCKGVVGGGRESQEGPQLKDEASRRRRAAEGQVSSEVKRLRGDDRRPPNDRRPPSGIHVSSSASSSSSRVLRGGVSSSGRLCLNSKKAPPPRGPAADVSKAQQALKKLSGAVGGPVGPAQRRPRDQDLDQDQTRSKAVTRASSLQNQRVHFTRRLQSAAPPTLPPRMRLKPQRYRTDDQVSPPSPPKLSSRSPPTKPIISPTPPPPSSTAPTLEPPLCAALETQEALCPPMEEGPCSSPPSECSSTDTFDLLPPGHPPTLLEPLCPASSSPRANETPVDGGDGGDLKRSKSSSFSPPPPTLEGEEEGGDLKRRSKSSMSPPPPPPVEGEEAEGEMKRRHNSSCSPTAPPPVEGEEEEGEMKRRHKSSCSPPAPAPPSVEGEEEEGEMKRRHKSSCSPLAPPPVEGEEEEGEMKRRRKSSTSSSSSSSSSSPPVFSKPVSKVLLPDGRSLGLGDIVWAKISGFPWWPARVLSITVSRRSDTGLAVRQEARVSWFGSPTTSFLPLTQLSPFLESFQCRFDRKRKGPYRRAIAEAASAAKQLTPEVRALLTQFET</sequence>
<feature type="compositionally biased region" description="Polar residues" evidence="3">
    <location>
        <begin position="489"/>
        <end position="498"/>
    </location>
</feature>
<dbReference type="GO" id="GO:0003682">
    <property type="term" value="F:chromatin binding"/>
    <property type="evidence" value="ECO:0007669"/>
    <property type="project" value="TreeGrafter"/>
</dbReference>
<feature type="region of interest" description="Disordered" evidence="3">
    <location>
        <begin position="1"/>
        <end position="204"/>
    </location>
</feature>
<feature type="compositionally biased region" description="Pro residues" evidence="3">
    <location>
        <begin position="543"/>
        <end position="557"/>
    </location>
</feature>
<feature type="compositionally biased region" description="Basic and acidic residues" evidence="3">
    <location>
        <begin position="385"/>
        <end position="402"/>
    </location>
</feature>
<organism evidence="5 6">
    <name type="scientific">Eleginops maclovinus</name>
    <name type="common">Patagonian blennie</name>
    <name type="synonym">Eleginus maclovinus</name>
    <dbReference type="NCBI Taxonomy" id="56733"/>
    <lineage>
        <taxon>Eukaryota</taxon>
        <taxon>Metazoa</taxon>
        <taxon>Chordata</taxon>
        <taxon>Craniata</taxon>
        <taxon>Vertebrata</taxon>
        <taxon>Euteleostomi</taxon>
        <taxon>Actinopterygii</taxon>
        <taxon>Neopterygii</taxon>
        <taxon>Teleostei</taxon>
        <taxon>Neoteleostei</taxon>
        <taxon>Acanthomorphata</taxon>
        <taxon>Eupercaria</taxon>
        <taxon>Perciformes</taxon>
        <taxon>Notothenioidei</taxon>
        <taxon>Eleginopidae</taxon>
        <taxon>Eleginops</taxon>
    </lineage>
</organism>
<evidence type="ECO:0000256" key="3">
    <source>
        <dbReference type="SAM" id="MobiDB-lite"/>
    </source>
</evidence>
<dbReference type="GO" id="GO:0005634">
    <property type="term" value="C:nucleus"/>
    <property type="evidence" value="ECO:0007669"/>
    <property type="project" value="TreeGrafter"/>
</dbReference>
<dbReference type="Pfam" id="PF00855">
    <property type="entry name" value="PWWP"/>
    <property type="match status" value="1"/>
</dbReference>
<feature type="compositionally biased region" description="Low complexity" evidence="3">
    <location>
        <begin position="768"/>
        <end position="787"/>
    </location>
</feature>
<dbReference type="PANTHER" id="PTHR16112:SF22">
    <property type="entry name" value="PWWP DOMAIN-CONTAINING 2B"/>
    <property type="match status" value="1"/>
</dbReference>
<comment type="caution">
    <text evidence="5">The sequence shown here is derived from an EMBL/GenBank/DDBJ whole genome shotgun (WGS) entry which is preliminary data.</text>
</comment>
<gene>
    <name evidence="5" type="ORF">PBY51_002246</name>
</gene>
<evidence type="ECO:0000313" key="6">
    <source>
        <dbReference type="Proteomes" id="UP001346869"/>
    </source>
</evidence>
<feature type="compositionally biased region" description="Low complexity" evidence="3">
    <location>
        <begin position="577"/>
        <end position="594"/>
    </location>
</feature>
<dbReference type="PANTHER" id="PTHR16112">
    <property type="entry name" value="METHYL-CPG BINDING PROTEIN, DROSOPHILA"/>
    <property type="match status" value="1"/>
</dbReference>
<keyword evidence="1" id="KW-0805">Transcription regulation</keyword>
<name>A0AAN8AJ62_ELEMC</name>